<sequence length="81" mass="9122">MISEVLHNFEETYRALTVSTERLRVVNIRQLLGQVIMDFGGDCVQKGLAVRQRFEGLSSEMAYLDAELLPECPTGTPCRFA</sequence>
<dbReference type="VEuPathDB" id="TriTrypDB:ADEAN_000948500"/>
<accession>A0A7G2CQ16</accession>
<protein>
    <submittedName>
        <fullName evidence="1">Uncharacterized protein</fullName>
    </submittedName>
</protein>
<keyword evidence="2" id="KW-1185">Reference proteome</keyword>
<reference evidence="1 2" key="1">
    <citation type="submission" date="2020-08" db="EMBL/GenBank/DDBJ databases">
        <authorList>
            <person name="Newling K."/>
            <person name="Davey J."/>
            <person name="Forrester S."/>
        </authorList>
    </citation>
    <scope>NUCLEOTIDE SEQUENCE [LARGE SCALE GENOMIC DNA]</scope>
    <source>
        <strain evidence="2">Crithidia deanei Carvalho (ATCC PRA-265)</strain>
    </source>
</reference>
<gene>
    <name evidence="1" type="ORF">ADEAN_000948500</name>
</gene>
<evidence type="ECO:0000313" key="1">
    <source>
        <dbReference type="EMBL" id="CAD2221946.1"/>
    </source>
</evidence>
<evidence type="ECO:0000313" key="2">
    <source>
        <dbReference type="Proteomes" id="UP000515908"/>
    </source>
</evidence>
<proteinExistence type="predicted"/>
<organism evidence="1 2">
    <name type="scientific">Angomonas deanei</name>
    <dbReference type="NCBI Taxonomy" id="59799"/>
    <lineage>
        <taxon>Eukaryota</taxon>
        <taxon>Discoba</taxon>
        <taxon>Euglenozoa</taxon>
        <taxon>Kinetoplastea</taxon>
        <taxon>Metakinetoplastina</taxon>
        <taxon>Trypanosomatida</taxon>
        <taxon>Trypanosomatidae</taxon>
        <taxon>Strigomonadinae</taxon>
        <taxon>Angomonas</taxon>
    </lineage>
</organism>
<name>A0A7G2CQ16_9TRYP</name>
<dbReference type="AlphaFoldDB" id="A0A7G2CQ16"/>
<dbReference type="EMBL" id="LR877167">
    <property type="protein sequence ID" value="CAD2221946.1"/>
    <property type="molecule type" value="Genomic_DNA"/>
</dbReference>
<dbReference type="Proteomes" id="UP000515908">
    <property type="component" value="Chromosome 23"/>
</dbReference>